<gene>
    <name evidence="2" type="ORF">H261_13394</name>
</gene>
<reference evidence="2 3" key="1">
    <citation type="journal article" date="2014" name="Genome Announc.">
        <title>Draft Genome Sequence of Magnetospirillum sp. Strain SO-1, a Freshwater Magnetotactic Bacterium Isolated from the Ol'khovka River, Russia.</title>
        <authorList>
            <person name="Grouzdev D.S."/>
            <person name="Dziuba M.V."/>
            <person name="Sukhacheva M.S."/>
            <person name="Mardanov A.V."/>
            <person name="Beletskiy A.V."/>
            <person name="Kuznetsov B.B."/>
            <person name="Skryabin K.G."/>
        </authorList>
    </citation>
    <scope>NUCLEOTIDE SEQUENCE [LARGE SCALE GENOMIC DNA]</scope>
    <source>
        <strain evidence="2 3">SO-1</strain>
    </source>
</reference>
<dbReference type="EMBL" id="AONQ01000034">
    <property type="protein sequence ID" value="EME69466.1"/>
    <property type="molecule type" value="Genomic_DNA"/>
</dbReference>
<proteinExistence type="predicted"/>
<comment type="caution">
    <text evidence="2">The sequence shown here is derived from an EMBL/GenBank/DDBJ whole genome shotgun (WGS) entry which is preliminary data.</text>
</comment>
<organism evidence="2 3">
    <name type="scientific">Paramagnetospirillum caucaseum</name>
    <dbReference type="NCBI Taxonomy" id="1244869"/>
    <lineage>
        <taxon>Bacteria</taxon>
        <taxon>Pseudomonadati</taxon>
        <taxon>Pseudomonadota</taxon>
        <taxon>Alphaproteobacteria</taxon>
        <taxon>Rhodospirillales</taxon>
        <taxon>Magnetospirillaceae</taxon>
        <taxon>Paramagnetospirillum</taxon>
    </lineage>
</organism>
<accession>M2Y8U6</accession>
<dbReference type="AlphaFoldDB" id="M2Y8U6"/>
<feature type="chain" id="PRO_5004030017" evidence="1">
    <location>
        <begin position="21"/>
        <end position="292"/>
    </location>
</feature>
<dbReference type="PATRIC" id="fig|1244869.3.peg.2701"/>
<name>M2Y8U6_9PROT</name>
<keyword evidence="3" id="KW-1185">Reference proteome</keyword>
<evidence type="ECO:0000256" key="1">
    <source>
        <dbReference type="SAM" id="SignalP"/>
    </source>
</evidence>
<dbReference type="Proteomes" id="UP000011744">
    <property type="component" value="Unassembled WGS sequence"/>
</dbReference>
<protein>
    <submittedName>
        <fullName evidence="2">Uncharacterized protein</fullName>
    </submittedName>
</protein>
<evidence type="ECO:0000313" key="3">
    <source>
        <dbReference type="Proteomes" id="UP000011744"/>
    </source>
</evidence>
<sequence length="292" mass="31795">MIRWLAAVLAFGLSAPGALAGPQVKTAPSIEAVDASRSGELVVHALAGLPAILIFDFPSLAQQGEMFNRVVALAERGKAPRDRILSADELAALISSLGKTPSTFSMGNDFAVGELARFFNLARQGRMDLNGQEAALRDFLMENGLASLKDDVLQAMEPERVVLSIPQAQPMGERDGVPIGAALRSTILRHEMGHGEYYANREYAEYCRRFWADVMTEAERNAFIGFLGRKHYDGNNRELMINEAQAYLIHTPDPAAFNAGMVGLPPAAVQGLRDAFWAGRPPTTLSRSNLFH</sequence>
<dbReference type="STRING" id="1244869.H261_13394"/>
<keyword evidence="1" id="KW-0732">Signal</keyword>
<dbReference type="eggNOG" id="ENOG503342D">
    <property type="taxonomic scope" value="Bacteria"/>
</dbReference>
<feature type="signal peptide" evidence="1">
    <location>
        <begin position="1"/>
        <end position="20"/>
    </location>
</feature>
<evidence type="ECO:0000313" key="2">
    <source>
        <dbReference type="EMBL" id="EME69466.1"/>
    </source>
</evidence>